<evidence type="ECO:0000313" key="6">
    <source>
        <dbReference type="Proteomes" id="UP000770161"/>
    </source>
</evidence>
<organism evidence="5 6">
    <name type="scientific">Mammaliicoccus lentus</name>
    <name type="common">Staphylococcus lentus</name>
    <dbReference type="NCBI Taxonomy" id="42858"/>
    <lineage>
        <taxon>Bacteria</taxon>
        <taxon>Bacillati</taxon>
        <taxon>Bacillota</taxon>
        <taxon>Bacilli</taxon>
        <taxon>Bacillales</taxon>
        <taxon>Staphylococcaceae</taxon>
        <taxon>Mammaliicoccus</taxon>
    </lineage>
</organism>
<keyword evidence="2" id="KW-0238">DNA-binding</keyword>
<sequence>MTMQKVKYLIVYDDLKELITKGKYSVGDLLPAEPFLQEKYNVSRVTIRHAIQLLEEDGYIKRIHGTGTIVLSQKKSLQLKNLISFSDENNEQNLKSSLLSFEQGVLANNFVCSKLDLQKGSKVSCHERLRCIGDSYISFQRVYLPSFIPLSEEEIAPTNASLYELFEEKGYTIKKATETIGSILTDKKLSEILQVPDYTPLLYVQRVTMDEQNRAIEYAEFFYRGDQYQYSVQLQTP</sequence>
<accession>A0ABS6GTR9</accession>
<feature type="domain" description="HTH gntR-type" evidence="4">
    <location>
        <begin position="5"/>
        <end position="73"/>
    </location>
</feature>
<dbReference type="SMART" id="SM00866">
    <property type="entry name" value="UTRA"/>
    <property type="match status" value="1"/>
</dbReference>
<gene>
    <name evidence="5" type="ORF">KQ656_02540</name>
</gene>
<evidence type="ECO:0000313" key="5">
    <source>
        <dbReference type="EMBL" id="MBU6112815.1"/>
    </source>
</evidence>
<evidence type="ECO:0000256" key="2">
    <source>
        <dbReference type="ARBA" id="ARBA00023125"/>
    </source>
</evidence>
<proteinExistence type="predicted"/>
<dbReference type="CDD" id="cd07377">
    <property type="entry name" value="WHTH_GntR"/>
    <property type="match status" value="1"/>
</dbReference>
<dbReference type="PANTHER" id="PTHR44846:SF1">
    <property type="entry name" value="MANNOSYL-D-GLYCERATE TRANSPORT_METABOLISM SYSTEM REPRESSOR MNGR-RELATED"/>
    <property type="match status" value="1"/>
</dbReference>
<evidence type="ECO:0000259" key="4">
    <source>
        <dbReference type="PROSITE" id="PS50949"/>
    </source>
</evidence>
<dbReference type="PROSITE" id="PS50949">
    <property type="entry name" value="HTH_GNTR"/>
    <property type="match status" value="1"/>
</dbReference>
<evidence type="ECO:0000256" key="3">
    <source>
        <dbReference type="ARBA" id="ARBA00023163"/>
    </source>
</evidence>
<dbReference type="Pfam" id="PF07702">
    <property type="entry name" value="UTRA"/>
    <property type="match status" value="1"/>
</dbReference>
<comment type="caution">
    <text evidence="5">The sequence shown here is derived from an EMBL/GenBank/DDBJ whole genome shotgun (WGS) entry which is preliminary data.</text>
</comment>
<dbReference type="SMART" id="SM00345">
    <property type="entry name" value="HTH_GNTR"/>
    <property type="match status" value="1"/>
</dbReference>
<keyword evidence="6" id="KW-1185">Reference proteome</keyword>
<keyword evidence="3" id="KW-0804">Transcription</keyword>
<dbReference type="InterPro" id="IPR000524">
    <property type="entry name" value="Tscrpt_reg_HTH_GntR"/>
</dbReference>
<keyword evidence="1" id="KW-0805">Transcription regulation</keyword>
<dbReference type="InterPro" id="IPR011663">
    <property type="entry name" value="UTRA"/>
</dbReference>
<protein>
    <submittedName>
        <fullName evidence="5">GntR family transcriptional regulator</fullName>
    </submittedName>
</protein>
<dbReference type="EMBL" id="JAHLZN010000002">
    <property type="protein sequence ID" value="MBU6112815.1"/>
    <property type="molecule type" value="Genomic_DNA"/>
</dbReference>
<dbReference type="Pfam" id="PF00392">
    <property type="entry name" value="GntR"/>
    <property type="match status" value="1"/>
</dbReference>
<dbReference type="InterPro" id="IPR050679">
    <property type="entry name" value="Bact_HTH_transcr_reg"/>
</dbReference>
<dbReference type="RefSeq" id="WP_216683277.1">
    <property type="nucleotide sequence ID" value="NZ_JAHLZN010000002.1"/>
</dbReference>
<dbReference type="Proteomes" id="UP000770161">
    <property type="component" value="Unassembled WGS sequence"/>
</dbReference>
<reference evidence="5 6" key="1">
    <citation type="submission" date="2021-06" db="EMBL/GenBank/DDBJ databases">
        <title>Staphylococcus lentus K169 genome sequencing.</title>
        <authorList>
            <person name="Sundareshan S."/>
            <person name="Akhila D.S."/>
            <person name="Prachi D."/>
            <person name="Sivakumar R."/>
            <person name="Rajendhran J."/>
            <person name="Isloor S."/>
            <person name="Hegde N.R."/>
        </authorList>
    </citation>
    <scope>NUCLEOTIDE SEQUENCE [LARGE SCALE GENOMIC DNA]</scope>
    <source>
        <strain evidence="5 6">K169</strain>
    </source>
</reference>
<evidence type="ECO:0000256" key="1">
    <source>
        <dbReference type="ARBA" id="ARBA00023015"/>
    </source>
</evidence>
<dbReference type="PANTHER" id="PTHR44846">
    <property type="entry name" value="MANNOSYL-D-GLYCERATE TRANSPORT/METABOLISM SYSTEM REPRESSOR MNGR-RELATED"/>
    <property type="match status" value="1"/>
</dbReference>
<name>A0ABS6GTR9_MAMLE</name>